<dbReference type="RefSeq" id="WP_015763720.1">
    <property type="nucleotide sequence ID" value="NZ_CP039375.1"/>
</dbReference>
<dbReference type="Pfam" id="PF26419">
    <property type="entry name" value="DUF8114"/>
    <property type="match status" value="1"/>
</dbReference>
<accession>A0A4D6K861</accession>
<dbReference type="EMBL" id="CP039375">
    <property type="protein sequence ID" value="QCD64307.1"/>
    <property type="molecule type" value="Genomic_DNA"/>
</dbReference>
<gene>
    <name evidence="2" type="ORF">E5139_01160</name>
</gene>
<reference evidence="2 3" key="2">
    <citation type="submission" date="2019-04" db="EMBL/GenBank/DDBJ databases">
        <authorList>
            <person name="Yang S."/>
            <person name="Wei W."/>
        </authorList>
    </citation>
    <scope>NUCLEOTIDE SEQUENCE [LARGE SCALE GENOMIC DNA]</scope>
    <source>
        <strain evidence="3">ZP60</strain>
    </source>
</reference>
<dbReference type="Proteomes" id="UP000297053">
    <property type="component" value="Chromosome"/>
</dbReference>
<dbReference type="OMA" id="DFLYWFR"/>
<dbReference type="AlphaFoldDB" id="A0A4D6K861"/>
<organism evidence="2 3">
    <name type="scientific">Halomicrobium mukohataei</name>
    <dbReference type="NCBI Taxonomy" id="57705"/>
    <lineage>
        <taxon>Archaea</taxon>
        <taxon>Methanobacteriati</taxon>
        <taxon>Methanobacteriota</taxon>
        <taxon>Stenosarchaea group</taxon>
        <taxon>Halobacteria</taxon>
        <taxon>Halobacteriales</taxon>
        <taxon>Haloarculaceae</taxon>
        <taxon>Halomicrobium</taxon>
    </lineage>
</organism>
<feature type="region of interest" description="Disordered" evidence="1">
    <location>
        <begin position="156"/>
        <end position="175"/>
    </location>
</feature>
<proteinExistence type="predicted"/>
<evidence type="ECO:0000256" key="1">
    <source>
        <dbReference type="SAM" id="MobiDB-lite"/>
    </source>
</evidence>
<evidence type="ECO:0000313" key="2">
    <source>
        <dbReference type="EMBL" id="QCD64307.1"/>
    </source>
</evidence>
<evidence type="ECO:0000313" key="3">
    <source>
        <dbReference type="Proteomes" id="UP000297053"/>
    </source>
</evidence>
<dbReference type="GeneID" id="42177503"/>
<dbReference type="InterPro" id="IPR058427">
    <property type="entry name" value="DUF8114"/>
</dbReference>
<name>A0A4D6K861_9EURY</name>
<dbReference type="KEGG" id="halz:E5139_01160"/>
<sequence>MGKVNIGLRGWRFDEDEVFDDDGRVRPLGVMDEDTKARVLRLTERLSDPCDACWLQYGQDDPQQCSPAEVIYGEPRGEVILCRDHETDFVYWFREVADEELIGTRDLQDAFHGWFADGGRAPEAYAGVEHVDEDPDGVPETPDPHEELPGIEEEIERVADEDLEALDVDLDDLDV</sequence>
<protein>
    <submittedName>
        <fullName evidence="2">Uncharacterized protein</fullName>
    </submittedName>
</protein>
<reference evidence="2 3" key="1">
    <citation type="submission" date="2019-04" db="EMBL/GenBank/DDBJ databases">
        <title>Complete genome sequence of Arthrobacter sp. ZXY-2 associated with effective atrazine degradation and salt adaptation.</title>
        <authorList>
            <person name="Zhao X."/>
        </authorList>
    </citation>
    <scope>NUCLEOTIDE SEQUENCE [LARGE SCALE GENOMIC DNA]</scope>
    <source>
        <strain evidence="3">ZP60</strain>
    </source>
</reference>